<evidence type="ECO:0000256" key="1">
    <source>
        <dbReference type="SAM" id="SignalP"/>
    </source>
</evidence>
<reference evidence="3 4" key="1">
    <citation type="submission" date="2017-06" db="EMBL/GenBank/DDBJ databases">
        <authorList>
            <person name="Kim H.J."/>
            <person name="Triplett B.A."/>
        </authorList>
    </citation>
    <scope>NUCLEOTIDE SEQUENCE [LARGE SCALE GENOMIC DNA]</scope>
    <source>
        <strain evidence="3 4">B29T1</strain>
    </source>
</reference>
<name>A0A212Q714_9PROT</name>
<dbReference type="AlphaFoldDB" id="A0A212Q714"/>
<keyword evidence="1" id="KW-0732">Signal</keyword>
<gene>
    <name evidence="3" type="ORF">SAMN07250955_101455</name>
</gene>
<proteinExistence type="predicted"/>
<keyword evidence="4" id="KW-1185">Reference proteome</keyword>
<dbReference type="InterPro" id="IPR027372">
    <property type="entry name" value="Phytase-like_dom"/>
</dbReference>
<dbReference type="Pfam" id="PF13449">
    <property type="entry name" value="Phytase-like"/>
    <property type="match status" value="1"/>
</dbReference>
<accession>A0A212Q714</accession>
<evidence type="ECO:0000313" key="4">
    <source>
        <dbReference type="Proteomes" id="UP000197065"/>
    </source>
</evidence>
<protein>
    <submittedName>
        <fullName evidence="3">Uncharacterized conserved protein</fullName>
    </submittedName>
</protein>
<organism evidence="3 4">
    <name type="scientific">Arboricoccus pini</name>
    <dbReference type="NCBI Taxonomy" id="1963835"/>
    <lineage>
        <taxon>Bacteria</taxon>
        <taxon>Pseudomonadati</taxon>
        <taxon>Pseudomonadota</taxon>
        <taxon>Alphaproteobacteria</taxon>
        <taxon>Geminicoccales</taxon>
        <taxon>Geminicoccaceae</taxon>
        <taxon>Arboricoccus</taxon>
    </lineage>
</organism>
<evidence type="ECO:0000259" key="2">
    <source>
        <dbReference type="Pfam" id="PF13449"/>
    </source>
</evidence>
<dbReference type="PANTHER" id="PTHR37957:SF1">
    <property type="entry name" value="PHYTASE-LIKE DOMAIN-CONTAINING PROTEIN"/>
    <property type="match status" value="1"/>
</dbReference>
<feature type="domain" description="Phytase-like" evidence="2">
    <location>
        <begin position="48"/>
        <end position="352"/>
    </location>
</feature>
<feature type="chain" id="PRO_5013324426" evidence="1">
    <location>
        <begin position="26"/>
        <end position="370"/>
    </location>
</feature>
<feature type="signal peptide" evidence="1">
    <location>
        <begin position="1"/>
        <end position="25"/>
    </location>
</feature>
<sequence>MTGCGRQGILLGLGLSVLLTAAANADPVRLDFLGSVEMPKGLRVGDTVVGGLSALSYDASSGMFQAVSDDRGDDPTRGPARLYSLRATLAERGGLESVSIVSVSPLKDETGQPFKPGTVDAEGMARLPGDQGLVITSEGDLERGVLPFIGIFDRGLQLKRRLPLPPGFAPSPDGQRGARDNLIFEGASLLPGSMRLAISLENALRQDGPQTSVTDESPSRISLYDLPSGRLVAQYVYTVGRIPVVPPDPGRPGDNGIADILALDSTHLLVIERGYTPGVGNSIRLYAADLDGASNVLDLGSLKNETYRPMRKTLLLDMARLGVRLDNVEGITFGPKLGDGRRTLLLVSDDNFNPSQRTIFYALAIETAAP</sequence>
<dbReference type="EMBL" id="FYEH01000001">
    <property type="protein sequence ID" value="SNB55059.1"/>
    <property type="molecule type" value="Genomic_DNA"/>
</dbReference>
<dbReference type="PANTHER" id="PTHR37957">
    <property type="entry name" value="BLR7070 PROTEIN"/>
    <property type="match status" value="1"/>
</dbReference>
<evidence type="ECO:0000313" key="3">
    <source>
        <dbReference type="EMBL" id="SNB55059.1"/>
    </source>
</evidence>
<dbReference type="Proteomes" id="UP000197065">
    <property type="component" value="Unassembled WGS sequence"/>
</dbReference>